<dbReference type="PANTHER" id="PTHR30008:SF0">
    <property type="entry name" value="EXODEOXYRIBONUCLEASE 7 LARGE SUBUNIT"/>
    <property type="match status" value="1"/>
</dbReference>
<dbReference type="InterPro" id="IPR025824">
    <property type="entry name" value="OB-fold_nuc-bd_dom"/>
</dbReference>
<comment type="subcellular location">
    <subcellularLocation>
        <location evidence="5 6">Cytoplasm</location>
    </subcellularLocation>
</comment>
<comment type="similarity">
    <text evidence="5 6">Belongs to the XseA family.</text>
</comment>
<dbReference type="EC" id="3.1.11.6" evidence="5"/>
<evidence type="ECO:0000313" key="10">
    <source>
        <dbReference type="Proteomes" id="UP001465153"/>
    </source>
</evidence>
<keyword evidence="2 5" id="KW-0540">Nuclease</keyword>
<evidence type="ECO:0000256" key="6">
    <source>
        <dbReference type="RuleBase" id="RU004355"/>
    </source>
</evidence>
<accession>A0ABQ0A7T4</accession>
<evidence type="ECO:0000259" key="8">
    <source>
        <dbReference type="Pfam" id="PF13742"/>
    </source>
</evidence>
<evidence type="ECO:0000256" key="4">
    <source>
        <dbReference type="ARBA" id="ARBA00022839"/>
    </source>
</evidence>
<evidence type="ECO:0000256" key="2">
    <source>
        <dbReference type="ARBA" id="ARBA00022722"/>
    </source>
</evidence>
<comment type="subunit">
    <text evidence="5">Heterooligomer composed of large and small subunits.</text>
</comment>
<feature type="domain" description="Exonuclease VII large subunit C-terminal" evidence="7">
    <location>
        <begin position="135"/>
        <end position="448"/>
    </location>
</feature>
<organism evidence="9 10">
    <name type="scientific">Sessilibacter corallicola</name>
    <dbReference type="NCBI Taxonomy" id="2904075"/>
    <lineage>
        <taxon>Bacteria</taxon>
        <taxon>Pseudomonadati</taxon>
        <taxon>Pseudomonadota</taxon>
        <taxon>Gammaproteobacteria</taxon>
        <taxon>Cellvibrionales</taxon>
        <taxon>Cellvibrionaceae</taxon>
        <taxon>Sessilibacter</taxon>
    </lineage>
</organism>
<keyword evidence="4 5" id="KW-0269">Exonuclease</keyword>
<evidence type="ECO:0000256" key="3">
    <source>
        <dbReference type="ARBA" id="ARBA00022801"/>
    </source>
</evidence>
<dbReference type="CDD" id="cd04489">
    <property type="entry name" value="ExoVII_LU_OBF"/>
    <property type="match status" value="1"/>
</dbReference>
<evidence type="ECO:0000259" key="7">
    <source>
        <dbReference type="Pfam" id="PF02601"/>
    </source>
</evidence>
<feature type="domain" description="OB-fold nucleic acid binding" evidence="8">
    <location>
        <begin position="20"/>
        <end position="112"/>
    </location>
</feature>
<proteinExistence type="inferred from homology"/>
<dbReference type="Pfam" id="PF13742">
    <property type="entry name" value="tRNA_anti_2"/>
    <property type="match status" value="1"/>
</dbReference>
<dbReference type="Proteomes" id="UP001465153">
    <property type="component" value="Unassembled WGS sequence"/>
</dbReference>
<keyword evidence="10" id="KW-1185">Reference proteome</keyword>
<dbReference type="RefSeq" id="WP_353302335.1">
    <property type="nucleotide sequence ID" value="NZ_BAABWN010000004.1"/>
</dbReference>
<comment type="function">
    <text evidence="5">Bidirectionally degrades single-stranded DNA into large acid-insoluble oligonucleotides, which are then degraded further into small acid-soluble oligonucleotides.</text>
</comment>
<reference evidence="9 10" key="1">
    <citation type="submission" date="2024-04" db="EMBL/GenBank/DDBJ databases">
        <title>Draft genome sequence of Sessilibacter corallicola NBRC 116591.</title>
        <authorList>
            <person name="Miyakawa T."/>
            <person name="Kusuya Y."/>
            <person name="Miura T."/>
        </authorList>
    </citation>
    <scope>NUCLEOTIDE SEQUENCE [LARGE SCALE GENOMIC DNA]</scope>
    <source>
        <strain evidence="9 10">KU-00831-HH</strain>
    </source>
</reference>
<evidence type="ECO:0000313" key="9">
    <source>
        <dbReference type="EMBL" id="GAA6167714.1"/>
    </source>
</evidence>
<protein>
    <recommendedName>
        <fullName evidence="5">Exodeoxyribonuclease 7 large subunit</fullName>
        <ecNumber evidence="5">3.1.11.6</ecNumber>
    </recommendedName>
    <alternativeName>
        <fullName evidence="5">Exodeoxyribonuclease VII large subunit</fullName>
        <shortName evidence="5">Exonuclease VII large subunit</shortName>
    </alternativeName>
</protein>
<comment type="caution">
    <text evidence="9">The sequence shown here is derived from an EMBL/GenBank/DDBJ whole genome shotgun (WGS) entry which is preliminary data.</text>
</comment>
<sequence>MNTTNPFQQPQANDSQRKILSVTELNRLAKSTLEQIPLLWIEGEISNFAAPSSGHWYFSLKDKSAQVRCAMFRNRNQSVRFRAKQGTQVLVRAKISLYEGRGDYQIIVEHMEEAGLGKLHREFERLKHKLSEQGLFSAEHKKPIPEWPLHIGVITSPTGAAVRDVCSVLKRRFPALPVTVIPTSVQGNQAAQEIIAALKLAENSGLFDVILLTRGGGSLEDLWCFNDENLAHAIFDCPIPVVSAVGHEIDYTISDFVADLRAPTPSAAAEMLSPNVNEYIARLNTQVNKLTQLMRHSITSQQMTVTNLRARLKHPGERLQNQGQKLDLLELRMHQVIQNLLTKNKQSLTNCSQRIALTSPEKSIQQNRQAINALDKRLTLQIDQRLIAQNAAIENAAKRLHSVSPLNVLNRGYAMVTDRNTKVVTDSNQVAVGDRVNIRLAKGELNCEVVELQDK</sequence>
<dbReference type="EMBL" id="BAABWN010000004">
    <property type="protein sequence ID" value="GAA6167714.1"/>
    <property type="molecule type" value="Genomic_DNA"/>
</dbReference>
<name>A0ABQ0A7T4_9GAMM</name>
<evidence type="ECO:0000256" key="5">
    <source>
        <dbReference type="HAMAP-Rule" id="MF_00378"/>
    </source>
</evidence>
<keyword evidence="3 5" id="KW-0378">Hydrolase</keyword>
<dbReference type="InterPro" id="IPR020579">
    <property type="entry name" value="Exonuc_VII_lsu_C"/>
</dbReference>
<keyword evidence="1 5" id="KW-0963">Cytoplasm</keyword>
<dbReference type="PANTHER" id="PTHR30008">
    <property type="entry name" value="EXODEOXYRIBONUCLEASE 7 LARGE SUBUNIT"/>
    <property type="match status" value="1"/>
</dbReference>
<dbReference type="NCBIfam" id="TIGR00237">
    <property type="entry name" value="xseA"/>
    <property type="match status" value="1"/>
</dbReference>
<dbReference type="HAMAP" id="MF_00378">
    <property type="entry name" value="Exonuc_7_L"/>
    <property type="match status" value="1"/>
</dbReference>
<evidence type="ECO:0000256" key="1">
    <source>
        <dbReference type="ARBA" id="ARBA00022490"/>
    </source>
</evidence>
<dbReference type="InterPro" id="IPR003753">
    <property type="entry name" value="Exonuc_VII_L"/>
</dbReference>
<dbReference type="Pfam" id="PF02601">
    <property type="entry name" value="Exonuc_VII_L"/>
    <property type="match status" value="1"/>
</dbReference>
<comment type="catalytic activity">
    <reaction evidence="5 6">
        <text>Exonucleolytic cleavage in either 5'- to 3'- or 3'- to 5'-direction to yield nucleoside 5'-phosphates.</text>
        <dbReference type="EC" id="3.1.11.6"/>
    </reaction>
</comment>
<gene>
    <name evidence="5 9" type="primary">xseA</name>
    <name evidence="9" type="ORF">NBRC116591_15240</name>
</gene>